<proteinExistence type="predicted"/>
<dbReference type="Proteomes" id="UP001595867">
    <property type="component" value="Unassembled WGS sequence"/>
</dbReference>
<dbReference type="RefSeq" id="WP_378069817.1">
    <property type="nucleotide sequence ID" value="NZ_JBHSBL010000019.1"/>
</dbReference>
<evidence type="ECO:0000313" key="3">
    <source>
        <dbReference type="Proteomes" id="UP001595867"/>
    </source>
</evidence>
<evidence type="ECO:0008006" key="4">
    <source>
        <dbReference type="Google" id="ProtNLM"/>
    </source>
</evidence>
<keyword evidence="1" id="KW-0732">Signal</keyword>
<keyword evidence="3" id="KW-1185">Reference proteome</keyword>
<sequence length="131" mass="13429">MRRAQFLAVVILTMSVSACGQDAPAPAAAPPAASTSVPSVAPEAAEACKLAAGTPRPGEAIEIDEQTIKSLIEYAAKSRVASIEKAGTQLKEHYSTWLDAPIGDEAATAQDRILDAAGHVREACDAAGITS</sequence>
<dbReference type="PROSITE" id="PS51257">
    <property type="entry name" value="PROKAR_LIPOPROTEIN"/>
    <property type="match status" value="1"/>
</dbReference>
<reference evidence="3" key="1">
    <citation type="journal article" date="2019" name="Int. J. Syst. Evol. Microbiol.">
        <title>The Global Catalogue of Microorganisms (GCM) 10K type strain sequencing project: providing services to taxonomists for standard genome sequencing and annotation.</title>
        <authorList>
            <consortium name="The Broad Institute Genomics Platform"/>
            <consortium name="The Broad Institute Genome Sequencing Center for Infectious Disease"/>
            <person name="Wu L."/>
            <person name="Ma J."/>
        </authorList>
    </citation>
    <scope>NUCLEOTIDE SEQUENCE [LARGE SCALE GENOMIC DNA]</scope>
    <source>
        <strain evidence="3">TBRC 5832</strain>
    </source>
</reference>
<comment type="caution">
    <text evidence="2">The sequence shown here is derived from an EMBL/GenBank/DDBJ whole genome shotgun (WGS) entry which is preliminary data.</text>
</comment>
<evidence type="ECO:0000256" key="1">
    <source>
        <dbReference type="SAM" id="SignalP"/>
    </source>
</evidence>
<protein>
    <recommendedName>
        <fullName evidence="4">Lipoprotein</fullName>
    </recommendedName>
</protein>
<gene>
    <name evidence="2" type="ORF">ACFO0C_28725</name>
</gene>
<dbReference type="EMBL" id="JBHSBL010000019">
    <property type="protein sequence ID" value="MFC4068935.1"/>
    <property type="molecule type" value="Genomic_DNA"/>
</dbReference>
<feature type="signal peptide" evidence="1">
    <location>
        <begin position="1"/>
        <end position="20"/>
    </location>
</feature>
<organism evidence="2 3">
    <name type="scientific">Actinoplanes subglobosus</name>
    <dbReference type="NCBI Taxonomy" id="1547892"/>
    <lineage>
        <taxon>Bacteria</taxon>
        <taxon>Bacillati</taxon>
        <taxon>Actinomycetota</taxon>
        <taxon>Actinomycetes</taxon>
        <taxon>Micromonosporales</taxon>
        <taxon>Micromonosporaceae</taxon>
        <taxon>Actinoplanes</taxon>
    </lineage>
</organism>
<accession>A0ABV8J1N1</accession>
<feature type="chain" id="PRO_5046359439" description="Lipoprotein" evidence="1">
    <location>
        <begin position="21"/>
        <end position="131"/>
    </location>
</feature>
<evidence type="ECO:0000313" key="2">
    <source>
        <dbReference type="EMBL" id="MFC4068935.1"/>
    </source>
</evidence>
<name>A0ABV8J1N1_9ACTN</name>